<dbReference type="AlphaFoldDB" id="A0AAV4A553"/>
<evidence type="ECO:0000256" key="1">
    <source>
        <dbReference type="SAM" id="Phobius"/>
    </source>
</evidence>
<evidence type="ECO:0008006" key="4">
    <source>
        <dbReference type="Google" id="ProtNLM"/>
    </source>
</evidence>
<gene>
    <name evidence="2" type="ORF">PoB_002786900</name>
</gene>
<evidence type="ECO:0000313" key="2">
    <source>
        <dbReference type="EMBL" id="GFO01364.1"/>
    </source>
</evidence>
<keyword evidence="3" id="KW-1185">Reference proteome</keyword>
<accession>A0AAV4A553</accession>
<keyword evidence="1" id="KW-0472">Membrane</keyword>
<feature type="transmembrane region" description="Helical" evidence="1">
    <location>
        <begin position="155"/>
        <end position="178"/>
    </location>
</feature>
<dbReference type="Proteomes" id="UP000735302">
    <property type="component" value="Unassembled WGS sequence"/>
</dbReference>
<name>A0AAV4A553_9GAST</name>
<keyword evidence="1" id="KW-0812">Transmembrane</keyword>
<dbReference type="EMBL" id="BLXT01003273">
    <property type="protein sequence ID" value="GFO01364.1"/>
    <property type="molecule type" value="Genomic_DNA"/>
</dbReference>
<sequence>MGAGTQKDDELYCSKIDEYIECLDKYLKDCDHEAIVKKFEASKKTVEKTREEKCLAQPVQDGSVVRIKRSSTSEELRKCGDQFNACLSPEFLHASEHNNNSQLCKTAPGVFVCLEKVVDSRTCRSAMTDHPDQVDLLKSKIDSLRRSIVPQCGNFGNLAAVYSSLTLSFGLLAAFICVHPSFL</sequence>
<proteinExistence type="predicted"/>
<comment type="caution">
    <text evidence="2">The sequence shown here is derived from an EMBL/GenBank/DDBJ whole genome shotgun (WGS) entry which is preliminary data.</text>
</comment>
<evidence type="ECO:0000313" key="3">
    <source>
        <dbReference type="Proteomes" id="UP000735302"/>
    </source>
</evidence>
<organism evidence="2 3">
    <name type="scientific">Plakobranchus ocellatus</name>
    <dbReference type="NCBI Taxonomy" id="259542"/>
    <lineage>
        <taxon>Eukaryota</taxon>
        <taxon>Metazoa</taxon>
        <taxon>Spiralia</taxon>
        <taxon>Lophotrochozoa</taxon>
        <taxon>Mollusca</taxon>
        <taxon>Gastropoda</taxon>
        <taxon>Heterobranchia</taxon>
        <taxon>Euthyneura</taxon>
        <taxon>Panpulmonata</taxon>
        <taxon>Sacoglossa</taxon>
        <taxon>Placobranchoidea</taxon>
        <taxon>Plakobranchidae</taxon>
        <taxon>Plakobranchus</taxon>
    </lineage>
</organism>
<protein>
    <recommendedName>
        <fullName evidence="4">IMS import disulfide relay-system CHCH-CHCH-like Cx9C domain-containing protein</fullName>
    </recommendedName>
</protein>
<reference evidence="2 3" key="1">
    <citation type="journal article" date="2021" name="Elife">
        <title>Chloroplast acquisition without the gene transfer in kleptoplastic sea slugs, Plakobranchus ocellatus.</title>
        <authorList>
            <person name="Maeda T."/>
            <person name="Takahashi S."/>
            <person name="Yoshida T."/>
            <person name="Shimamura S."/>
            <person name="Takaki Y."/>
            <person name="Nagai Y."/>
            <person name="Toyoda A."/>
            <person name="Suzuki Y."/>
            <person name="Arimoto A."/>
            <person name="Ishii H."/>
            <person name="Satoh N."/>
            <person name="Nishiyama T."/>
            <person name="Hasebe M."/>
            <person name="Maruyama T."/>
            <person name="Minagawa J."/>
            <person name="Obokata J."/>
            <person name="Shigenobu S."/>
        </authorList>
    </citation>
    <scope>NUCLEOTIDE SEQUENCE [LARGE SCALE GENOMIC DNA]</scope>
</reference>
<keyword evidence="1" id="KW-1133">Transmembrane helix</keyword>